<name>A0A9J6FBA5_HAELO</name>
<dbReference type="VEuPathDB" id="VectorBase:HLOH_051944"/>
<sequence>MERSCPSLLEPVRPSQPGLAPSRISQRCSDSRAPNWVPKKRAAAIIFTDELNAIGNERFESKAGGRKVQRTMLELSQLDGFSSSADISDRGNRPG</sequence>
<dbReference type="AlphaFoldDB" id="A0A9J6FBA5"/>
<gene>
    <name evidence="2" type="ORF">HPB48_009576</name>
</gene>
<dbReference type="EMBL" id="JABSTR010000001">
    <property type="protein sequence ID" value="KAH9360027.1"/>
    <property type="molecule type" value="Genomic_DNA"/>
</dbReference>
<dbReference type="Proteomes" id="UP000821853">
    <property type="component" value="Chromosome 1"/>
</dbReference>
<accession>A0A9J6FBA5</accession>
<keyword evidence="3" id="KW-1185">Reference proteome</keyword>
<evidence type="ECO:0000313" key="2">
    <source>
        <dbReference type="EMBL" id="KAH9360027.1"/>
    </source>
</evidence>
<comment type="caution">
    <text evidence="2">The sequence shown here is derived from an EMBL/GenBank/DDBJ whole genome shotgun (WGS) entry which is preliminary data.</text>
</comment>
<proteinExistence type="predicted"/>
<feature type="region of interest" description="Disordered" evidence="1">
    <location>
        <begin position="1"/>
        <end position="33"/>
    </location>
</feature>
<reference evidence="2 3" key="1">
    <citation type="journal article" date="2020" name="Cell">
        <title>Large-Scale Comparative Analyses of Tick Genomes Elucidate Their Genetic Diversity and Vector Capacities.</title>
        <authorList>
            <consortium name="Tick Genome and Microbiome Consortium (TIGMIC)"/>
            <person name="Jia N."/>
            <person name="Wang J."/>
            <person name="Shi W."/>
            <person name="Du L."/>
            <person name="Sun Y."/>
            <person name="Zhan W."/>
            <person name="Jiang J.F."/>
            <person name="Wang Q."/>
            <person name="Zhang B."/>
            <person name="Ji P."/>
            <person name="Bell-Sakyi L."/>
            <person name="Cui X.M."/>
            <person name="Yuan T.T."/>
            <person name="Jiang B.G."/>
            <person name="Yang W.F."/>
            <person name="Lam T.T."/>
            <person name="Chang Q.C."/>
            <person name="Ding S.J."/>
            <person name="Wang X.J."/>
            <person name="Zhu J.G."/>
            <person name="Ruan X.D."/>
            <person name="Zhao L."/>
            <person name="Wei J.T."/>
            <person name="Ye R.Z."/>
            <person name="Que T.C."/>
            <person name="Du C.H."/>
            <person name="Zhou Y.H."/>
            <person name="Cheng J.X."/>
            <person name="Dai P.F."/>
            <person name="Guo W.B."/>
            <person name="Han X.H."/>
            <person name="Huang E.J."/>
            <person name="Li L.F."/>
            <person name="Wei W."/>
            <person name="Gao Y.C."/>
            <person name="Liu J.Z."/>
            <person name="Shao H.Z."/>
            <person name="Wang X."/>
            <person name="Wang C.C."/>
            <person name="Yang T.C."/>
            <person name="Huo Q.B."/>
            <person name="Li W."/>
            <person name="Chen H.Y."/>
            <person name="Chen S.E."/>
            <person name="Zhou L.G."/>
            <person name="Ni X.B."/>
            <person name="Tian J.H."/>
            <person name="Sheng Y."/>
            <person name="Liu T."/>
            <person name="Pan Y.S."/>
            <person name="Xia L.Y."/>
            <person name="Li J."/>
            <person name="Zhao F."/>
            <person name="Cao W.C."/>
        </authorList>
    </citation>
    <scope>NUCLEOTIDE SEQUENCE [LARGE SCALE GENOMIC DNA]</scope>
    <source>
        <strain evidence="2">HaeL-2018</strain>
    </source>
</reference>
<evidence type="ECO:0000313" key="3">
    <source>
        <dbReference type="Proteomes" id="UP000821853"/>
    </source>
</evidence>
<organism evidence="2 3">
    <name type="scientific">Haemaphysalis longicornis</name>
    <name type="common">Bush tick</name>
    <dbReference type="NCBI Taxonomy" id="44386"/>
    <lineage>
        <taxon>Eukaryota</taxon>
        <taxon>Metazoa</taxon>
        <taxon>Ecdysozoa</taxon>
        <taxon>Arthropoda</taxon>
        <taxon>Chelicerata</taxon>
        <taxon>Arachnida</taxon>
        <taxon>Acari</taxon>
        <taxon>Parasitiformes</taxon>
        <taxon>Ixodida</taxon>
        <taxon>Ixodoidea</taxon>
        <taxon>Ixodidae</taxon>
        <taxon>Haemaphysalinae</taxon>
        <taxon>Haemaphysalis</taxon>
    </lineage>
</organism>
<evidence type="ECO:0000256" key="1">
    <source>
        <dbReference type="SAM" id="MobiDB-lite"/>
    </source>
</evidence>
<protein>
    <submittedName>
        <fullName evidence="2">Uncharacterized protein</fullName>
    </submittedName>
</protein>